<dbReference type="GO" id="GO:0015833">
    <property type="term" value="P:peptide transport"/>
    <property type="evidence" value="ECO:0007669"/>
    <property type="project" value="InterPro"/>
</dbReference>
<dbReference type="GO" id="GO:0016887">
    <property type="term" value="F:ATP hydrolysis activity"/>
    <property type="evidence" value="ECO:0007669"/>
    <property type="project" value="InterPro"/>
</dbReference>
<comment type="similarity">
    <text evidence="2">Belongs to the ABC transporter superfamily.</text>
</comment>
<evidence type="ECO:0000256" key="6">
    <source>
        <dbReference type="ARBA" id="ARBA00022840"/>
    </source>
</evidence>
<reference evidence="9 10" key="1">
    <citation type="submission" date="2017-08" db="EMBL/GenBank/DDBJ databases">
        <title>Infants hospitalized years apart are colonized by the same room-sourced microbial strains.</title>
        <authorList>
            <person name="Brooks B."/>
            <person name="Olm M.R."/>
            <person name="Firek B.A."/>
            <person name="Baker R."/>
            <person name="Thomas B.C."/>
            <person name="Morowitz M.J."/>
            <person name="Banfield J.F."/>
        </authorList>
    </citation>
    <scope>NUCLEOTIDE SEQUENCE [LARGE SCALE GENOMIC DNA]</scope>
    <source>
        <strain evidence="9">S2_003_000_R2_14</strain>
    </source>
</reference>
<dbReference type="Proteomes" id="UP000249061">
    <property type="component" value="Unassembled WGS sequence"/>
</dbReference>
<evidence type="ECO:0000313" key="10">
    <source>
        <dbReference type="Proteomes" id="UP000249061"/>
    </source>
</evidence>
<dbReference type="PANTHER" id="PTHR43297">
    <property type="entry name" value="OLIGOPEPTIDE TRANSPORT ATP-BINDING PROTEIN APPD"/>
    <property type="match status" value="1"/>
</dbReference>
<dbReference type="Gene3D" id="3.40.50.300">
    <property type="entry name" value="P-loop containing nucleotide triphosphate hydrolases"/>
    <property type="match status" value="1"/>
</dbReference>
<dbReference type="InterPro" id="IPR013563">
    <property type="entry name" value="Oligopep_ABC_C"/>
</dbReference>
<dbReference type="GO" id="GO:0005886">
    <property type="term" value="C:plasma membrane"/>
    <property type="evidence" value="ECO:0007669"/>
    <property type="project" value="UniProtKB-SubCell"/>
</dbReference>
<dbReference type="InterPro" id="IPR017871">
    <property type="entry name" value="ABC_transporter-like_CS"/>
</dbReference>
<evidence type="ECO:0000256" key="2">
    <source>
        <dbReference type="ARBA" id="ARBA00005417"/>
    </source>
</evidence>
<comment type="subcellular location">
    <subcellularLocation>
        <location evidence="1">Cell inner membrane</location>
        <topology evidence="1">Peripheral membrane protein</topology>
    </subcellularLocation>
</comment>
<dbReference type="CDD" id="cd03257">
    <property type="entry name" value="ABC_NikE_OppD_transporters"/>
    <property type="match status" value="1"/>
</dbReference>
<dbReference type="Pfam" id="PF00005">
    <property type="entry name" value="ABC_tran"/>
    <property type="match status" value="1"/>
</dbReference>
<protein>
    <submittedName>
        <fullName evidence="9">Methionine ABC transporter ATP-binding protein</fullName>
    </submittedName>
</protein>
<proteinExistence type="inferred from homology"/>
<keyword evidence="7" id="KW-0472">Membrane</keyword>
<dbReference type="InterPro" id="IPR003439">
    <property type="entry name" value="ABC_transporter-like_ATP-bd"/>
</dbReference>
<evidence type="ECO:0000256" key="7">
    <source>
        <dbReference type="ARBA" id="ARBA00023136"/>
    </source>
</evidence>
<dbReference type="InterPro" id="IPR003593">
    <property type="entry name" value="AAA+_ATPase"/>
</dbReference>
<keyword evidence="3" id="KW-0813">Transport</keyword>
<dbReference type="GO" id="GO:0005524">
    <property type="term" value="F:ATP binding"/>
    <property type="evidence" value="ECO:0007669"/>
    <property type="project" value="UniProtKB-KW"/>
</dbReference>
<evidence type="ECO:0000256" key="1">
    <source>
        <dbReference type="ARBA" id="ARBA00004417"/>
    </source>
</evidence>
<dbReference type="NCBIfam" id="TIGR01727">
    <property type="entry name" value="oligo_HPY"/>
    <property type="match status" value="1"/>
</dbReference>
<dbReference type="AlphaFoldDB" id="A0A2W5TUB5"/>
<accession>A0A2W5TUB5</accession>
<evidence type="ECO:0000256" key="5">
    <source>
        <dbReference type="ARBA" id="ARBA00022741"/>
    </source>
</evidence>
<feature type="domain" description="ABC transporter" evidence="8">
    <location>
        <begin position="1"/>
        <end position="223"/>
    </location>
</feature>
<evidence type="ECO:0000259" key="8">
    <source>
        <dbReference type="PROSITE" id="PS50893"/>
    </source>
</evidence>
<dbReference type="EMBL" id="QFQP01000002">
    <property type="protein sequence ID" value="PZR17647.1"/>
    <property type="molecule type" value="Genomic_DNA"/>
</dbReference>
<keyword evidence="4" id="KW-1003">Cell membrane</keyword>
<dbReference type="InterPro" id="IPR050388">
    <property type="entry name" value="ABC_Ni/Peptide_Import"/>
</dbReference>
<keyword evidence="5" id="KW-0547">Nucleotide-binding</keyword>
<dbReference type="InterPro" id="IPR027417">
    <property type="entry name" value="P-loop_NTPase"/>
</dbReference>
<organism evidence="9 10">
    <name type="scientific">Archangium gephyra</name>
    <dbReference type="NCBI Taxonomy" id="48"/>
    <lineage>
        <taxon>Bacteria</taxon>
        <taxon>Pseudomonadati</taxon>
        <taxon>Myxococcota</taxon>
        <taxon>Myxococcia</taxon>
        <taxon>Myxococcales</taxon>
        <taxon>Cystobacterineae</taxon>
        <taxon>Archangiaceae</taxon>
        <taxon>Archangium</taxon>
    </lineage>
</organism>
<dbReference type="Pfam" id="PF08352">
    <property type="entry name" value="oligo_HPY"/>
    <property type="match status" value="1"/>
</dbReference>
<evidence type="ECO:0000313" key="9">
    <source>
        <dbReference type="EMBL" id="PZR17647.1"/>
    </source>
</evidence>
<dbReference type="PANTHER" id="PTHR43297:SF2">
    <property type="entry name" value="DIPEPTIDE TRANSPORT ATP-BINDING PROTEIN DPPD"/>
    <property type="match status" value="1"/>
</dbReference>
<dbReference type="SMART" id="SM00382">
    <property type="entry name" value="AAA"/>
    <property type="match status" value="1"/>
</dbReference>
<gene>
    <name evidence="9" type="ORF">DI536_04875</name>
</gene>
<dbReference type="SUPFAM" id="SSF52540">
    <property type="entry name" value="P-loop containing nucleoside triphosphate hydrolases"/>
    <property type="match status" value="1"/>
</dbReference>
<evidence type="ECO:0000256" key="3">
    <source>
        <dbReference type="ARBA" id="ARBA00022448"/>
    </source>
</evidence>
<dbReference type="PROSITE" id="PS50893">
    <property type="entry name" value="ABC_TRANSPORTER_2"/>
    <property type="match status" value="1"/>
</dbReference>
<dbReference type="PROSITE" id="PS00211">
    <property type="entry name" value="ABC_TRANSPORTER_1"/>
    <property type="match status" value="1"/>
</dbReference>
<sequence>MNVSGLRVELAGQLLVRDFSIALAPGRVHAVVGESGSGKTISALAVLGLEPEDARVTHRPALKEAAMVLQEPLSALNPVLSVGSQLYETLEVHGQPRGRALELLAEVGIDDGEPRLRSFPHQLSGGQRQRVAIACALAANPRVLIADEPTTALDASTRNVVLELLRRLARDRGLAVWLITHDLHAVRDASDDVSVMYAGAVVEHGLTSTVLSAPRHPYTAALLAANPAAHSAGAPLPTIPGAVPLASEVIAGCRFHPRCPRAQAKCSAAAPALIDGVACFFPVAP</sequence>
<evidence type="ECO:0000256" key="4">
    <source>
        <dbReference type="ARBA" id="ARBA00022475"/>
    </source>
</evidence>
<keyword evidence="6 9" id="KW-0067">ATP-binding</keyword>
<comment type="caution">
    <text evidence="9">The sequence shown here is derived from an EMBL/GenBank/DDBJ whole genome shotgun (WGS) entry which is preliminary data.</text>
</comment>
<name>A0A2W5TUB5_9BACT</name>